<dbReference type="KEGG" id="mgra:A4G16_02600"/>
<dbReference type="EMBL" id="CP015030">
    <property type="protein sequence ID" value="QIM66339.1"/>
    <property type="molecule type" value="Genomic_DNA"/>
</dbReference>
<evidence type="ECO:0000313" key="3">
    <source>
        <dbReference type="EMBL" id="QIM66339.1"/>
    </source>
</evidence>
<gene>
    <name evidence="3" type="ORF">A4G16_02600</name>
</gene>
<evidence type="ECO:0000256" key="2">
    <source>
        <dbReference type="SAM" id="MobiDB-lite"/>
    </source>
</evidence>
<dbReference type="AlphaFoldDB" id="A0A6G8JGY6"/>
<proteinExistence type="predicted"/>
<evidence type="ECO:0000313" key="4">
    <source>
        <dbReference type="Proteomes" id="UP000501366"/>
    </source>
</evidence>
<organism evidence="3 4">
    <name type="scientific">Mannheimia granulomatis</name>
    <dbReference type="NCBI Taxonomy" id="85402"/>
    <lineage>
        <taxon>Bacteria</taxon>
        <taxon>Pseudomonadati</taxon>
        <taxon>Pseudomonadota</taxon>
        <taxon>Gammaproteobacteria</taxon>
        <taxon>Pasteurellales</taxon>
        <taxon>Pasteurellaceae</taxon>
        <taxon>Mannheimia</taxon>
    </lineage>
</organism>
<name>A0A6G8JGY6_9PAST</name>
<feature type="coiled-coil region" evidence="1">
    <location>
        <begin position="219"/>
        <end position="258"/>
    </location>
</feature>
<feature type="region of interest" description="Disordered" evidence="2">
    <location>
        <begin position="190"/>
        <end position="212"/>
    </location>
</feature>
<dbReference type="Proteomes" id="UP000501366">
    <property type="component" value="Chromosome"/>
</dbReference>
<evidence type="ECO:0000256" key="1">
    <source>
        <dbReference type="SAM" id="Coils"/>
    </source>
</evidence>
<dbReference type="RefSeq" id="WP_165888583.1">
    <property type="nucleotide sequence ID" value="NZ_CP015030.1"/>
</dbReference>
<keyword evidence="1" id="KW-0175">Coiled coil</keyword>
<sequence length="368" mass="40382">MNLIEIFKAGTRKDAHGVEITLTTADLQQAVESYSPEYHEAPAVVGHPQHNHPAYGWVKRLQLDGDTLKAEFDQIDPEFAEMVEAGRFKKVSASFYLANSPNNPKQGSLYLRHVGFLGAMPPAVKGLRNPEFAEGEEGVVDFADWAEASMFRRLRDWLIGKFGQDEADKALPDYLVENVQYNVVREEMKSAEPSHEPIFNEPQPDPKGDTEMSMTPEEIAALQAENAKLKADKAAAEAAKAEAELEATKVENANFCEQLISEGKLAPVAKEAALNLLNHSATVAGGGTVSFNEGESLLTVTKAFLQAQPKIVEFAEVADPKKAAETEADTVSYAEGTNPASIEADQKIRAYMKRHSVDYTTAFKHLFN</sequence>
<protein>
    <submittedName>
        <fullName evidence="3">Peptidase</fullName>
    </submittedName>
</protein>
<accession>A0A6G8JGY6</accession>
<reference evidence="3 4" key="1">
    <citation type="submission" date="2016-03" db="EMBL/GenBank/DDBJ databases">
        <authorList>
            <person name="Bojesen A.M."/>
            <person name="Planet P."/>
            <person name="Hansen M.J."/>
        </authorList>
    </citation>
    <scope>NUCLEOTIDE SEQUENCE [LARGE SCALE GENOMIC DNA]</scope>
    <source>
        <strain evidence="3 4">B 234/94</strain>
    </source>
</reference>